<gene>
    <name evidence="2" type="ORF">AX760_16670</name>
</gene>
<dbReference type="InterPro" id="IPR009414">
    <property type="entry name" value="DUF1064"/>
</dbReference>
<dbReference type="AlphaFoldDB" id="A0A657LUM3"/>
<dbReference type="EMBL" id="LSRP01000082">
    <property type="protein sequence ID" value="OJF97625.1"/>
    <property type="molecule type" value="Genomic_DNA"/>
</dbReference>
<evidence type="ECO:0000313" key="2">
    <source>
        <dbReference type="EMBL" id="OJF97625.1"/>
    </source>
</evidence>
<name>A0A657LUM3_9HYPH</name>
<sequence>MTDRMSAEQYRAASDPKARKNKFNAKPTIVDGERLDSKAEGRHFAFLKARMKRGEIYALARQPKFPLISGTEFVGYYTADFAYWDVAEDRFRVIDVKGVETREFRRAVKMVKGLYHIDIEVIR</sequence>
<evidence type="ECO:0000256" key="1">
    <source>
        <dbReference type="SAM" id="MobiDB-lite"/>
    </source>
</evidence>
<dbReference type="Proteomes" id="UP000182661">
    <property type="component" value="Unassembled WGS sequence"/>
</dbReference>
<proteinExistence type="predicted"/>
<reference evidence="2 3" key="1">
    <citation type="submission" date="2016-02" db="EMBL/GenBank/DDBJ databases">
        <title>Genome sequencing of a beta-galactosidase producing bacteria Rhizobium sp. 59.</title>
        <authorList>
            <person name="Wang D."/>
            <person name="Kot W."/>
            <person name="Qin Y."/>
            <person name="Hansen L."/>
            <person name="Naqvi K."/>
            <person name="Rensing C."/>
        </authorList>
    </citation>
    <scope>NUCLEOTIDE SEQUENCE [LARGE SCALE GENOMIC DNA]</scope>
    <source>
        <strain evidence="2 3">59</strain>
    </source>
</reference>
<comment type="caution">
    <text evidence="2">The sequence shown here is derived from an EMBL/GenBank/DDBJ whole genome shotgun (WGS) entry which is preliminary data.</text>
</comment>
<protein>
    <recommendedName>
        <fullName evidence="4">DUF1064 domain-containing protein</fullName>
    </recommendedName>
</protein>
<keyword evidence="3" id="KW-1185">Reference proteome</keyword>
<evidence type="ECO:0000313" key="3">
    <source>
        <dbReference type="Proteomes" id="UP000182661"/>
    </source>
</evidence>
<accession>A0A657LUM3</accession>
<dbReference type="OrthoDB" id="7562115at2"/>
<evidence type="ECO:0008006" key="4">
    <source>
        <dbReference type="Google" id="ProtNLM"/>
    </source>
</evidence>
<feature type="region of interest" description="Disordered" evidence="1">
    <location>
        <begin position="1"/>
        <end position="25"/>
    </location>
</feature>
<organism evidence="2 3">
    <name type="scientific">Pararhizobium antarcticum</name>
    <dbReference type="NCBI Taxonomy" id="1798805"/>
    <lineage>
        <taxon>Bacteria</taxon>
        <taxon>Pseudomonadati</taxon>
        <taxon>Pseudomonadota</taxon>
        <taxon>Alphaproteobacteria</taxon>
        <taxon>Hyphomicrobiales</taxon>
        <taxon>Rhizobiaceae</taxon>
        <taxon>Rhizobium/Agrobacterium group</taxon>
        <taxon>Pararhizobium</taxon>
    </lineage>
</organism>
<dbReference type="RefSeq" id="WP_071833000.1">
    <property type="nucleotide sequence ID" value="NZ_LSRP01000082.1"/>
</dbReference>
<dbReference type="Pfam" id="PF06356">
    <property type="entry name" value="DUF1064"/>
    <property type="match status" value="1"/>
</dbReference>